<feature type="compositionally biased region" description="Acidic residues" evidence="1">
    <location>
        <begin position="653"/>
        <end position="673"/>
    </location>
</feature>
<feature type="domain" description="Transcription factor IIIC putative zinc-finger" evidence="3">
    <location>
        <begin position="897"/>
        <end position="970"/>
    </location>
</feature>
<evidence type="ECO:0000256" key="1">
    <source>
        <dbReference type="SAM" id="MobiDB-lite"/>
    </source>
</evidence>
<dbReference type="Pfam" id="PF12657">
    <property type="entry name" value="TFIIIC_delta"/>
    <property type="match status" value="2"/>
</dbReference>
<name>A0ABR3W9G8_9PEZI</name>
<sequence length="972" mass="105983">MKNSKVGHILCATHDATESHAEKQILPLRGINLSSKPFNHRAIAWSCDAELAVAADDSLVVYLPEFPILDPNDEDDEEDDEPMAEDDPPDMQVQDGFLSSRLPKKYGEGDDDDDDRLEEDSEDDDIEAPPASQTNGAGKPGGGGDTHQAATRANIDPLDTSDPRRQFFDGMRHFPVSWPYLSAELNAHIWEAAGRQMPLIHTNVRDHLDRDVTHILDAMPKDAQQEAEYFESGTVIPFHEINHHPGAGVNLIGSTGTSMNHVVAVEWSPSGLGRNRRPVLAVLTGCGSLAVYGEGCALPFGSMVRPLRSVATKGKGAVRDLASWVVLWAVGENFVLPGQEKYGYGEFIKAFSWSQEIGPGKALLGYMNDMREIVILSVATEYRTSKEDGLEEAVWNVQEVYRFEAESPHGQQDVNDPDYFPAGSSYCIRWSPWLQARDTWTCVISYMDRNYVGFRRITLNVPNWKPSEAPEITVDLNDWDGRCIHLGADAFLEFENMVWTVSNTKLCRGFIATPLVAEHFEVDLARSNPDRPKPEHSTEQCNTLFPNHDLITNPITGLVVHPVSFQTVSPSLVPFYTAVRLSATATNLGWWESNLTKPGDRDEEPQWVTEVQQKVSSMLPQGLAGRVGIFGDDGEDGDDGMEPDEGAPAGDVGPDDDGDDEAGSQVSSDDENGPADGYEGPDVHPQRIRVWGLAISPGGGSTAVLTTSQMTQNPERGGWHSHRSRVMFAYSERGAAPRRHQILLQQQQRQRPPQKVPELEDLMDPTLGGSGGGEDDSAVNVDKLTTEARLWEWMYGGGPGVPGITHYAYPADDEEANADGTVSPGRAAQEARDALAQARRDRVREIFRPFAEGQTCGICDDGRTRFVRTVQSGGKEGHQLNGGGSIADGAVGAQLDCACENGHRVAVCGASGLAIGEPGISRCCGVCRSRCINVDILVEQVLLPAGKAAEAQVVRRDITGDVCVRCGGKYLD</sequence>
<evidence type="ECO:0000313" key="4">
    <source>
        <dbReference type="EMBL" id="KAL1856529.1"/>
    </source>
</evidence>
<dbReference type="EMBL" id="JAWRVE010000120">
    <property type="protein sequence ID" value="KAL1856529.1"/>
    <property type="molecule type" value="Genomic_DNA"/>
</dbReference>
<organism evidence="4 5">
    <name type="scientific">Diaporthe australafricana</name>
    <dbReference type="NCBI Taxonomy" id="127596"/>
    <lineage>
        <taxon>Eukaryota</taxon>
        <taxon>Fungi</taxon>
        <taxon>Dikarya</taxon>
        <taxon>Ascomycota</taxon>
        <taxon>Pezizomycotina</taxon>
        <taxon>Sordariomycetes</taxon>
        <taxon>Sordariomycetidae</taxon>
        <taxon>Diaporthales</taxon>
        <taxon>Diaporthaceae</taxon>
        <taxon>Diaporthe</taxon>
    </lineage>
</organism>
<feature type="domain" description="Transcription factor IIIC 90kDa subunit N-terminal" evidence="2">
    <location>
        <begin position="254"/>
        <end position="292"/>
    </location>
</feature>
<dbReference type="InterPro" id="IPR024764">
    <property type="entry name" value="TFIIIC_Znf"/>
</dbReference>
<feature type="region of interest" description="Disordered" evidence="1">
    <location>
        <begin position="745"/>
        <end position="778"/>
    </location>
</feature>
<gene>
    <name evidence="4" type="ORF">Daus18300_010686</name>
</gene>
<feature type="compositionally biased region" description="Acidic residues" evidence="1">
    <location>
        <begin position="109"/>
        <end position="127"/>
    </location>
</feature>
<feature type="compositionally biased region" description="Acidic residues" evidence="1">
    <location>
        <begin position="632"/>
        <end position="645"/>
    </location>
</feature>
<evidence type="ECO:0000259" key="2">
    <source>
        <dbReference type="Pfam" id="PF12657"/>
    </source>
</evidence>
<evidence type="ECO:0000313" key="5">
    <source>
        <dbReference type="Proteomes" id="UP001583177"/>
    </source>
</evidence>
<feature type="compositionally biased region" description="Acidic residues" evidence="1">
    <location>
        <begin position="71"/>
        <end position="89"/>
    </location>
</feature>
<comment type="caution">
    <text evidence="4">The sequence shown here is derived from an EMBL/GenBank/DDBJ whole genome shotgun (WGS) entry which is preliminary data.</text>
</comment>
<feature type="domain" description="Transcription factor IIIC 90kDa subunit N-terminal" evidence="2">
    <location>
        <begin position="348"/>
        <end position="712"/>
    </location>
</feature>
<accession>A0ABR3W9G8</accession>
<proteinExistence type="predicted"/>
<feature type="region of interest" description="Disordered" evidence="1">
    <location>
        <begin position="619"/>
        <end position="685"/>
    </location>
</feature>
<evidence type="ECO:0008006" key="6">
    <source>
        <dbReference type="Google" id="ProtNLM"/>
    </source>
</evidence>
<protein>
    <recommendedName>
        <fullName evidence="6">Transcription factor IIIC 90kDa subunit N-terminal domain-containing protein</fullName>
    </recommendedName>
</protein>
<evidence type="ECO:0000259" key="3">
    <source>
        <dbReference type="Pfam" id="PF12660"/>
    </source>
</evidence>
<reference evidence="4 5" key="1">
    <citation type="journal article" date="2024" name="IMA Fungus">
        <title>IMA Genome - F19 : A genome assembly and annotation guide to empower mycologists, including annotated draft genome sequences of Ceratocystis pirilliformis, Diaporthe australafricana, Fusarium ophioides, Paecilomyces lecythidis, and Sporothrix stenoceras.</title>
        <authorList>
            <person name="Aylward J."/>
            <person name="Wilson A.M."/>
            <person name="Visagie C.M."/>
            <person name="Spraker J."/>
            <person name="Barnes I."/>
            <person name="Buitendag C."/>
            <person name="Ceriani C."/>
            <person name="Del Mar Angel L."/>
            <person name="du Plessis D."/>
            <person name="Fuchs T."/>
            <person name="Gasser K."/>
            <person name="Kramer D."/>
            <person name="Li W."/>
            <person name="Munsamy K."/>
            <person name="Piso A."/>
            <person name="Price J.L."/>
            <person name="Sonnekus B."/>
            <person name="Thomas C."/>
            <person name="van der Nest A."/>
            <person name="van Dijk A."/>
            <person name="van Heerden A."/>
            <person name="van Vuuren N."/>
            <person name="Yilmaz N."/>
            <person name="Duong T.A."/>
            <person name="van der Merwe N.A."/>
            <person name="Wingfield M.J."/>
            <person name="Wingfield B.D."/>
        </authorList>
    </citation>
    <scope>NUCLEOTIDE SEQUENCE [LARGE SCALE GENOMIC DNA]</scope>
    <source>
        <strain evidence="4 5">CMW 18300</strain>
    </source>
</reference>
<keyword evidence="5" id="KW-1185">Reference proteome</keyword>
<feature type="region of interest" description="Disordered" evidence="1">
    <location>
        <begin position="67"/>
        <end position="164"/>
    </location>
</feature>
<dbReference type="InterPro" id="IPR024761">
    <property type="entry name" value="TFIIIC_delta_N"/>
</dbReference>
<dbReference type="Proteomes" id="UP001583177">
    <property type="component" value="Unassembled WGS sequence"/>
</dbReference>
<dbReference type="Pfam" id="PF12660">
    <property type="entry name" value="zf-TFIIIC"/>
    <property type="match status" value="1"/>
</dbReference>